<proteinExistence type="predicted"/>
<feature type="transmembrane region" description="Helical" evidence="1">
    <location>
        <begin position="43"/>
        <end position="66"/>
    </location>
</feature>
<protein>
    <submittedName>
        <fullName evidence="2">Uncharacterized protein</fullName>
    </submittedName>
</protein>
<reference evidence="2 3" key="1">
    <citation type="submission" date="2018-09" db="EMBL/GenBank/DDBJ databases">
        <authorList>
            <person name="Zhu H."/>
        </authorList>
    </citation>
    <scope>NUCLEOTIDE SEQUENCE [LARGE SCALE GENOMIC DNA]</scope>
    <source>
        <strain evidence="2 3">K1S02-61</strain>
    </source>
</reference>
<keyword evidence="1" id="KW-0472">Membrane</keyword>
<feature type="transmembrane region" description="Helical" evidence="1">
    <location>
        <begin position="96"/>
        <end position="121"/>
    </location>
</feature>
<keyword evidence="1" id="KW-0812">Transmembrane</keyword>
<comment type="caution">
    <text evidence="2">The sequence shown here is derived from an EMBL/GenBank/DDBJ whole genome shotgun (WGS) entry which is preliminary data.</text>
</comment>
<keyword evidence="1" id="KW-1133">Transmembrane helix</keyword>
<keyword evidence="3" id="KW-1185">Reference proteome</keyword>
<organism evidence="2 3">
    <name type="scientific">Massilia cavernae</name>
    <dbReference type="NCBI Taxonomy" id="2320864"/>
    <lineage>
        <taxon>Bacteria</taxon>
        <taxon>Pseudomonadati</taxon>
        <taxon>Pseudomonadota</taxon>
        <taxon>Betaproteobacteria</taxon>
        <taxon>Burkholderiales</taxon>
        <taxon>Oxalobacteraceae</taxon>
        <taxon>Telluria group</taxon>
        <taxon>Massilia</taxon>
    </lineage>
</organism>
<gene>
    <name evidence="2" type="ORF">D3872_02990</name>
</gene>
<evidence type="ECO:0000256" key="1">
    <source>
        <dbReference type="SAM" id="Phobius"/>
    </source>
</evidence>
<accession>A0A418Y756</accession>
<dbReference type="Proteomes" id="UP000284006">
    <property type="component" value="Unassembled WGS sequence"/>
</dbReference>
<evidence type="ECO:0000313" key="2">
    <source>
        <dbReference type="EMBL" id="RJG25380.1"/>
    </source>
</evidence>
<feature type="transmembrane region" description="Helical" evidence="1">
    <location>
        <begin position="133"/>
        <end position="163"/>
    </location>
</feature>
<dbReference type="EMBL" id="QYUP01000025">
    <property type="protein sequence ID" value="RJG25380.1"/>
    <property type="molecule type" value="Genomic_DNA"/>
</dbReference>
<feature type="transmembrane region" description="Helical" evidence="1">
    <location>
        <begin position="175"/>
        <end position="199"/>
    </location>
</feature>
<dbReference type="AlphaFoldDB" id="A0A418Y756"/>
<sequence>MIGAVKKRWLWLMALAIVLVAAYGALGIVQGLSAYQDERLLMILRFLVLVMLFGAIGAGISIFFAIRFGNRSTHVSAPAHKAQANKVAGLLANTRFHLIASNVIMGIGLGPIAALLGYIAVASRYRGDAAMGAAMIIIYGYGLGCLVALLLAFPASIWSYWLYKTGGLRSRWASGLRASVILVVLSPLVIFAGLAVVAVR</sequence>
<evidence type="ECO:0000313" key="3">
    <source>
        <dbReference type="Proteomes" id="UP000284006"/>
    </source>
</evidence>
<name>A0A418Y756_9BURK</name>